<evidence type="ECO:0000256" key="1">
    <source>
        <dbReference type="ARBA" id="ARBA00022481"/>
    </source>
</evidence>
<feature type="compositionally biased region" description="Low complexity" evidence="6">
    <location>
        <begin position="126"/>
        <end position="136"/>
    </location>
</feature>
<dbReference type="PANTHER" id="PTHR45868:SF14">
    <property type="entry name" value="OS08G0205500 PROTEIN"/>
    <property type="match status" value="1"/>
</dbReference>
<organism evidence="8 9">
    <name type="scientific">Theobroma cacao</name>
    <name type="common">Cacao</name>
    <name type="synonym">Cocoa</name>
    <dbReference type="NCBI Taxonomy" id="3641"/>
    <lineage>
        <taxon>Eukaryota</taxon>
        <taxon>Viridiplantae</taxon>
        <taxon>Streptophyta</taxon>
        <taxon>Embryophyta</taxon>
        <taxon>Tracheophyta</taxon>
        <taxon>Spermatophyta</taxon>
        <taxon>Magnoliopsida</taxon>
        <taxon>eudicotyledons</taxon>
        <taxon>Gunneridae</taxon>
        <taxon>Pentapetalae</taxon>
        <taxon>rosids</taxon>
        <taxon>malvids</taxon>
        <taxon>Malvales</taxon>
        <taxon>Malvaceae</taxon>
        <taxon>Byttnerioideae</taxon>
        <taxon>Theobroma</taxon>
    </lineage>
</organism>
<dbReference type="Gramene" id="EOY03023">
    <property type="protein sequence ID" value="EOY03023"/>
    <property type="gene ID" value="TCM_017433"/>
</dbReference>
<evidence type="ECO:0000256" key="5">
    <source>
        <dbReference type="ARBA" id="ARBA00024045"/>
    </source>
</evidence>
<dbReference type="eggNOG" id="KOG1603">
    <property type="taxonomic scope" value="Eukaryota"/>
</dbReference>
<keyword evidence="9" id="KW-1185">Reference proteome</keyword>
<dbReference type="CDD" id="cd00371">
    <property type="entry name" value="HMA"/>
    <property type="match status" value="1"/>
</dbReference>
<dbReference type="InterPro" id="IPR006121">
    <property type="entry name" value="HMA_dom"/>
</dbReference>
<dbReference type="EMBL" id="CM001882">
    <property type="protein sequence ID" value="EOY03023.1"/>
    <property type="molecule type" value="Genomic_DNA"/>
</dbReference>
<feature type="region of interest" description="Disordered" evidence="6">
    <location>
        <begin position="114"/>
        <end position="195"/>
    </location>
</feature>
<dbReference type="AlphaFoldDB" id="A0A061EEG2"/>
<protein>
    <submittedName>
        <fullName evidence="8">Heavy metal transport/detoxification superfamily protein, putative isoform 2</fullName>
    </submittedName>
</protein>
<dbReference type="GO" id="GO:0046872">
    <property type="term" value="F:metal ion binding"/>
    <property type="evidence" value="ECO:0007669"/>
    <property type="project" value="UniProtKB-KW"/>
</dbReference>
<dbReference type="OMA" id="DENTMGC"/>
<sequence>QPQQSTTSCSNCFISSLVSCLSRFPVHCLFFLLLRIQPFCLFQTTDQSWTMAKESELEIELTVSVNCCDGCKKKVKKALQSIEGVLKIEVDSLQPKVTVLGNVDPEVLTKRLSKVGKQAEVRRHGNQNGAAKGNQGETMPAVAKEKEKKSKTDKSDCQREQAKPASDSSCGNGSKDEGAEKSSKKKDETELIQMGNPFPFPAYPEVIGYKLPEMMGDVRSNGTQYALTIPLPCYGVPSYALAAAAAPLPQTCCSQEYFHHHPPLFNTPTTRVGDYFSDENTLGCSVM</sequence>
<keyword evidence="2" id="KW-0479">Metal-binding</keyword>
<gene>
    <name evidence="8" type="ORF">TCM_017433</name>
</gene>
<dbReference type="Pfam" id="PF00403">
    <property type="entry name" value="HMA"/>
    <property type="match status" value="1"/>
</dbReference>
<feature type="compositionally biased region" description="Basic and acidic residues" evidence="6">
    <location>
        <begin position="143"/>
        <end position="162"/>
    </location>
</feature>
<feature type="domain" description="HMA" evidence="7">
    <location>
        <begin position="56"/>
        <end position="120"/>
    </location>
</feature>
<evidence type="ECO:0000256" key="6">
    <source>
        <dbReference type="SAM" id="MobiDB-lite"/>
    </source>
</evidence>
<reference evidence="8 9" key="1">
    <citation type="journal article" date="2013" name="Genome Biol.">
        <title>The genome sequence of the most widely cultivated cacao type and its use to identify candidate genes regulating pod color.</title>
        <authorList>
            <person name="Motamayor J.C."/>
            <person name="Mockaitis K."/>
            <person name="Schmutz J."/>
            <person name="Haiminen N."/>
            <person name="Iii D.L."/>
            <person name="Cornejo O."/>
            <person name="Findley S.D."/>
            <person name="Zheng P."/>
            <person name="Utro F."/>
            <person name="Royaert S."/>
            <person name="Saski C."/>
            <person name="Jenkins J."/>
            <person name="Podicheti R."/>
            <person name="Zhao M."/>
            <person name="Scheffler B.E."/>
            <person name="Stack J.C."/>
            <person name="Feltus F.A."/>
            <person name="Mustiga G.M."/>
            <person name="Amores F."/>
            <person name="Phillips W."/>
            <person name="Marelli J.P."/>
            <person name="May G.D."/>
            <person name="Shapiro H."/>
            <person name="Ma J."/>
            <person name="Bustamante C.D."/>
            <person name="Schnell R.J."/>
            <person name="Main D."/>
            <person name="Gilbert D."/>
            <person name="Parida L."/>
            <person name="Kuhn D.N."/>
        </authorList>
    </citation>
    <scope>NUCLEOTIDE SEQUENCE [LARGE SCALE GENOMIC DNA]</scope>
    <source>
        <strain evidence="9">cv. Matina 1-6</strain>
    </source>
</reference>
<evidence type="ECO:0000313" key="8">
    <source>
        <dbReference type="EMBL" id="EOY03023.1"/>
    </source>
</evidence>
<keyword evidence="3" id="KW-0449">Lipoprotein</keyword>
<dbReference type="PANTHER" id="PTHR45868">
    <property type="entry name" value="HEAVY METAL-ASSOCIATED ISOPRENYLATED PLANT PROTEIN 33-RELATED"/>
    <property type="match status" value="1"/>
</dbReference>
<dbReference type="Gene3D" id="3.30.70.100">
    <property type="match status" value="1"/>
</dbReference>
<dbReference type="Proteomes" id="UP000026915">
    <property type="component" value="Chromosome 4"/>
</dbReference>
<dbReference type="HOGENOM" id="CLU_063559_1_0_1"/>
<evidence type="ECO:0000313" key="9">
    <source>
        <dbReference type="Proteomes" id="UP000026915"/>
    </source>
</evidence>
<feature type="compositionally biased region" description="Basic and acidic residues" evidence="6">
    <location>
        <begin position="174"/>
        <end position="189"/>
    </location>
</feature>
<comment type="similarity">
    <text evidence="5">Belongs to the HIPP family.</text>
</comment>
<name>A0A061EEG2_THECC</name>
<feature type="non-terminal residue" evidence="8">
    <location>
        <position position="1"/>
    </location>
</feature>
<accession>A0A061EEG2</accession>
<keyword evidence="1" id="KW-0488">Methylation</keyword>
<keyword evidence="4" id="KW-0636">Prenylation</keyword>
<evidence type="ECO:0000256" key="4">
    <source>
        <dbReference type="ARBA" id="ARBA00023289"/>
    </source>
</evidence>
<dbReference type="InterPro" id="IPR036163">
    <property type="entry name" value="HMA_dom_sf"/>
</dbReference>
<evidence type="ECO:0000256" key="3">
    <source>
        <dbReference type="ARBA" id="ARBA00023288"/>
    </source>
</evidence>
<proteinExistence type="inferred from homology"/>
<evidence type="ECO:0000256" key="2">
    <source>
        <dbReference type="ARBA" id="ARBA00022723"/>
    </source>
</evidence>
<dbReference type="PROSITE" id="PS50846">
    <property type="entry name" value="HMA_2"/>
    <property type="match status" value="1"/>
</dbReference>
<evidence type="ECO:0000259" key="7">
    <source>
        <dbReference type="PROSITE" id="PS50846"/>
    </source>
</evidence>
<dbReference type="SUPFAM" id="SSF55008">
    <property type="entry name" value="HMA, heavy metal-associated domain"/>
    <property type="match status" value="1"/>
</dbReference>